<dbReference type="AlphaFoldDB" id="A0A0F9ULR0"/>
<dbReference type="Pfam" id="PF13578">
    <property type="entry name" value="Methyltransf_24"/>
    <property type="match status" value="1"/>
</dbReference>
<dbReference type="PANTHER" id="PTHR37909">
    <property type="entry name" value="S-ADENOSYL-L-METHIONINE-DEPENDENT METHYLTRANSFERASES SUPERFAMILY PROTEIN"/>
    <property type="match status" value="1"/>
</dbReference>
<dbReference type="PANTHER" id="PTHR37909:SF1">
    <property type="entry name" value="S-ADENOSYL-L-METHIONINE-DEPENDENT METHYLTRANSFERASES SUPERFAMILY PROTEIN"/>
    <property type="match status" value="1"/>
</dbReference>
<gene>
    <name evidence="1" type="ORF">LCGC14_0249500</name>
</gene>
<protein>
    <recommendedName>
        <fullName evidence="2">Methyltransferase domain-containing protein</fullName>
    </recommendedName>
</protein>
<organism evidence="1">
    <name type="scientific">marine sediment metagenome</name>
    <dbReference type="NCBI Taxonomy" id="412755"/>
    <lineage>
        <taxon>unclassified sequences</taxon>
        <taxon>metagenomes</taxon>
        <taxon>ecological metagenomes</taxon>
    </lineage>
</organism>
<dbReference type="Gene3D" id="3.40.50.150">
    <property type="entry name" value="Vaccinia Virus protein VP39"/>
    <property type="match status" value="1"/>
</dbReference>
<dbReference type="InterPro" id="IPR029063">
    <property type="entry name" value="SAM-dependent_MTases_sf"/>
</dbReference>
<accession>A0A0F9ULR0</accession>
<evidence type="ECO:0000313" key="1">
    <source>
        <dbReference type="EMBL" id="KKN88387.1"/>
    </source>
</evidence>
<evidence type="ECO:0008006" key="2">
    <source>
        <dbReference type="Google" id="ProtNLM"/>
    </source>
</evidence>
<comment type="caution">
    <text evidence="1">The sequence shown here is derived from an EMBL/GenBank/DDBJ whole genome shotgun (WGS) entry which is preliminary data.</text>
</comment>
<dbReference type="EMBL" id="LAZR01000129">
    <property type="protein sequence ID" value="KKN88387.1"/>
    <property type="molecule type" value="Genomic_DNA"/>
</dbReference>
<dbReference type="SUPFAM" id="SSF53335">
    <property type="entry name" value="S-adenosyl-L-methionine-dependent methyltransferases"/>
    <property type="match status" value="1"/>
</dbReference>
<reference evidence="1" key="1">
    <citation type="journal article" date="2015" name="Nature">
        <title>Complex archaea that bridge the gap between prokaryotes and eukaryotes.</title>
        <authorList>
            <person name="Spang A."/>
            <person name="Saw J.H."/>
            <person name="Jorgensen S.L."/>
            <person name="Zaremba-Niedzwiedzka K."/>
            <person name="Martijn J."/>
            <person name="Lind A.E."/>
            <person name="van Eijk R."/>
            <person name="Schleper C."/>
            <person name="Guy L."/>
            <person name="Ettema T.J."/>
        </authorList>
    </citation>
    <scope>NUCLEOTIDE SEQUENCE</scope>
</reference>
<proteinExistence type="predicted"/>
<name>A0A0F9ULR0_9ZZZZ</name>
<sequence length="168" mass="19247">MNHRTNKLIKVLNDYKINPKMGAEVGVQFGKNAYGMLKTFPDLHLLLVDSYDPTTFFHDRHTAENARNMALVRLFNFTDRTQWFVKTSVEAATEIPDYSLDYAFIDAGHGYDDVRADIAAWSPKIRHGGILAGHDYTRRFRGVVKAVNEAFGGKHERKGDLWWIQMGK</sequence>